<protein>
    <submittedName>
        <fullName evidence="1">Uncharacterized protein</fullName>
    </submittedName>
</protein>
<proteinExistence type="predicted"/>
<accession>A0A4Y2ACA1</accession>
<comment type="caution">
    <text evidence="1">The sequence shown here is derived from an EMBL/GenBank/DDBJ whole genome shotgun (WGS) entry which is preliminary data.</text>
</comment>
<sequence length="171" mass="19577">MNNRRDLLESENGIIDFQAKWGSICKTAPFENCPRAEVFKSIENGKIACTEFHQQMALCIQSVNHWKTNGNYITMFKKYPLSAATTRLNRSTKLAATFSSLYWNSSNSSQTVCTRSAIVVRFSRYTASFKWSNKKSHGLRSAELTGLRTCLIYSNMMLQCHLSVKFYITKK</sequence>
<keyword evidence="2" id="KW-1185">Reference proteome</keyword>
<dbReference type="Proteomes" id="UP000499080">
    <property type="component" value="Unassembled WGS sequence"/>
</dbReference>
<evidence type="ECO:0000313" key="2">
    <source>
        <dbReference type="Proteomes" id="UP000499080"/>
    </source>
</evidence>
<dbReference type="AlphaFoldDB" id="A0A4Y2ACA1"/>
<name>A0A4Y2ACA1_ARAVE</name>
<organism evidence="1 2">
    <name type="scientific">Araneus ventricosus</name>
    <name type="common">Orbweaver spider</name>
    <name type="synonym">Epeira ventricosa</name>
    <dbReference type="NCBI Taxonomy" id="182803"/>
    <lineage>
        <taxon>Eukaryota</taxon>
        <taxon>Metazoa</taxon>
        <taxon>Ecdysozoa</taxon>
        <taxon>Arthropoda</taxon>
        <taxon>Chelicerata</taxon>
        <taxon>Arachnida</taxon>
        <taxon>Araneae</taxon>
        <taxon>Araneomorphae</taxon>
        <taxon>Entelegynae</taxon>
        <taxon>Araneoidea</taxon>
        <taxon>Araneidae</taxon>
        <taxon>Araneus</taxon>
    </lineage>
</organism>
<evidence type="ECO:0000313" key="1">
    <source>
        <dbReference type="EMBL" id="GBL76895.1"/>
    </source>
</evidence>
<reference evidence="1 2" key="1">
    <citation type="journal article" date="2019" name="Sci. Rep.">
        <title>Orb-weaving spider Araneus ventricosus genome elucidates the spidroin gene catalogue.</title>
        <authorList>
            <person name="Kono N."/>
            <person name="Nakamura H."/>
            <person name="Ohtoshi R."/>
            <person name="Moran D.A.P."/>
            <person name="Shinohara A."/>
            <person name="Yoshida Y."/>
            <person name="Fujiwara M."/>
            <person name="Mori M."/>
            <person name="Tomita M."/>
            <person name="Arakawa K."/>
        </authorList>
    </citation>
    <scope>NUCLEOTIDE SEQUENCE [LARGE SCALE GENOMIC DNA]</scope>
</reference>
<gene>
    <name evidence="1" type="ORF">AVEN_12576_1</name>
</gene>
<dbReference type="EMBL" id="BGPR01000011">
    <property type="protein sequence ID" value="GBL76895.1"/>
    <property type="molecule type" value="Genomic_DNA"/>
</dbReference>